<evidence type="ECO:0000256" key="5">
    <source>
        <dbReference type="HAMAP-Rule" id="MF_00099"/>
    </source>
</evidence>
<feature type="domain" description="CheB-type methylesterase" evidence="9">
    <location>
        <begin position="163"/>
        <end position="349"/>
    </location>
</feature>
<dbReference type="SMART" id="SM00448">
    <property type="entry name" value="REC"/>
    <property type="match status" value="1"/>
</dbReference>
<dbReference type="HAMAP" id="MF_00099">
    <property type="entry name" value="CheB_chemtxs"/>
    <property type="match status" value="1"/>
</dbReference>
<reference evidence="11" key="1">
    <citation type="submission" date="2018-09" db="EMBL/GenBank/DDBJ databases">
        <authorList>
            <person name="Tuo L."/>
        </authorList>
    </citation>
    <scope>NUCLEOTIDE SEQUENCE [LARGE SCALE GENOMIC DNA]</scope>
    <source>
        <strain evidence="11">M2BS4Y-1</strain>
    </source>
</reference>
<dbReference type="GO" id="GO:0005737">
    <property type="term" value="C:cytoplasm"/>
    <property type="evidence" value="ECO:0007669"/>
    <property type="project" value="UniProtKB-SubCell"/>
</dbReference>
<dbReference type="PANTHER" id="PTHR42872">
    <property type="entry name" value="PROTEIN-GLUTAMATE METHYLESTERASE/PROTEIN-GLUTAMINE GLUTAMINASE"/>
    <property type="match status" value="1"/>
</dbReference>
<evidence type="ECO:0000313" key="11">
    <source>
        <dbReference type="Proteomes" id="UP000265750"/>
    </source>
</evidence>
<dbReference type="InterPro" id="IPR000673">
    <property type="entry name" value="Sig_transdc_resp-reg_Me-estase"/>
</dbReference>
<dbReference type="PROSITE" id="PS50122">
    <property type="entry name" value="CHEB"/>
    <property type="match status" value="1"/>
</dbReference>
<feature type="active site" evidence="5 6">
    <location>
        <position position="201"/>
    </location>
</feature>
<dbReference type="CDD" id="cd16432">
    <property type="entry name" value="CheB_Rec"/>
    <property type="match status" value="1"/>
</dbReference>
<evidence type="ECO:0000256" key="1">
    <source>
        <dbReference type="ARBA" id="ARBA00022490"/>
    </source>
</evidence>
<dbReference type="PANTHER" id="PTHR42872:SF6">
    <property type="entry name" value="PROTEIN-GLUTAMATE METHYLESTERASE_PROTEIN-GLUTAMINE GLUTAMINASE"/>
    <property type="match status" value="1"/>
</dbReference>
<feature type="active site" evidence="5 6">
    <location>
        <position position="297"/>
    </location>
</feature>
<dbReference type="PROSITE" id="PS50110">
    <property type="entry name" value="RESPONSE_REGULATORY"/>
    <property type="match status" value="1"/>
</dbReference>
<comment type="function">
    <text evidence="5">Involved in chemotaxis. Part of a chemotaxis signal transduction system that modulates chemotaxis in response to various stimuli. Catalyzes the demethylation of specific methylglutamate residues introduced into the chemoreceptors (methyl-accepting chemotaxis proteins or MCP) by CheR. Also mediates the irreversible deamidation of specific glutamine residues to glutamic acid.</text>
</comment>
<dbReference type="EC" id="3.1.1.61" evidence="5"/>
<dbReference type="InterPro" id="IPR011006">
    <property type="entry name" value="CheY-like_superfamily"/>
</dbReference>
<organism evidence="10 11">
    <name type="scientific">Aureimonas flava</name>
    <dbReference type="NCBI Taxonomy" id="2320271"/>
    <lineage>
        <taxon>Bacteria</taxon>
        <taxon>Pseudomonadati</taxon>
        <taxon>Pseudomonadota</taxon>
        <taxon>Alphaproteobacteria</taxon>
        <taxon>Hyphomicrobiales</taxon>
        <taxon>Aurantimonadaceae</taxon>
        <taxon>Aureimonas</taxon>
    </lineage>
</organism>
<dbReference type="GO" id="GO:0000156">
    <property type="term" value="F:phosphorelay response regulator activity"/>
    <property type="evidence" value="ECO:0007669"/>
    <property type="project" value="InterPro"/>
</dbReference>
<comment type="caution">
    <text evidence="10">The sequence shown here is derived from an EMBL/GenBank/DDBJ whole genome shotgun (WGS) entry which is preliminary data.</text>
</comment>
<comment type="domain">
    <text evidence="5">Contains a C-terminal catalytic domain, and an N-terminal region which modulates catalytic activity.</text>
</comment>
<evidence type="ECO:0000256" key="2">
    <source>
        <dbReference type="ARBA" id="ARBA00022500"/>
    </source>
</evidence>
<feature type="domain" description="Response regulatory" evidence="8">
    <location>
        <begin position="5"/>
        <end position="122"/>
    </location>
</feature>
<feature type="modified residue" description="4-aspartylphosphate" evidence="5 7">
    <location>
        <position position="56"/>
    </location>
</feature>
<sequence length="364" mass="38771">MKTIRVLIVDDSASVRTILTEILDAEADIAVIATASNPYFAAERMRDEVPDVIVCDIEMPRMDGITFVQKLMSQRPVPVVICSSLAEAGSQMAMQALEAGAVEIITKPRVGTPQFLMEARTRICDAVRAASRARVVARTATIDVPRKLTADAILPPASGRPIERTTDKVVVVGASTGGTEALRRLLEALPESSPGMVIVQHMPAGFTTAFARRLDGLCRIEVREAATGDRVVPGLALIAPGNHHLLLRRSGAQYHVEVRDGPLVTRHRPSVDVLFRSAARAAGANALGVILTGMGDDGAKGMLELRTAGARTLGQDEGSCVVYGMPREAMRAGAVEAELPLDRIPAEILRLAADPSTKPAAVKR</sequence>
<dbReference type="InterPro" id="IPR035909">
    <property type="entry name" value="CheB_C"/>
</dbReference>
<dbReference type="Gene3D" id="3.40.50.180">
    <property type="entry name" value="Methylesterase CheB, C-terminal domain"/>
    <property type="match status" value="1"/>
</dbReference>
<dbReference type="InterPro" id="IPR008248">
    <property type="entry name" value="CheB-like"/>
</dbReference>
<keyword evidence="11" id="KW-1185">Reference proteome</keyword>
<dbReference type="InterPro" id="IPR001789">
    <property type="entry name" value="Sig_transdc_resp-reg_receiver"/>
</dbReference>
<dbReference type="GO" id="GO:0008984">
    <property type="term" value="F:protein-glutamate methylesterase activity"/>
    <property type="evidence" value="ECO:0007669"/>
    <property type="project" value="UniProtKB-UniRule"/>
</dbReference>
<comment type="similarity">
    <text evidence="5">Belongs to the CheB family.</text>
</comment>
<proteinExistence type="inferred from homology"/>
<evidence type="ECO:0000259" key="8">
    <source>
        <dbReference type="PROSITE" id="PS50110"/>
    </source>
</evidence>
<evidence type="ECO:0000259" key="9">
    <source>
        <dbReference type="PROSITE" id="PS50122"/>
    </source>
</evidence>
<evidence type="ECO:0000313" key="10">
    <source>
        <dbReference type="EMBL" id="RIY02854.1"/>
    </source>
</evidence>
<gene>
    <name evidence="5" type="primary">cheB</name>
    <name evidence="10" type="ORF">D3218_05010</name>
</gene>
<evidence type="ECO:0000256" key="6">
    <source>
        <dbReference type="PROSITE-ProRule" id="PRU00050"/>
    </source>
</evidence>
<protein>
    <recommendedName>
        <fullName evidence="5">Protein-glutamate methylesterase/protein-glutamine glutaminase</fullName>
        <ecNumber evidence="5">3.1.1.61</ecNumber>
        <ecNumber evidence="5">3.5.1.44</ecNumber>
    </recommendedName>
</protein>
<name>A0A3A1WR68_9HYPH</name>
<dbReference type="NCBIfam" id="NF009206">
    <property type="entry name" value="PRK12555.1"/>
    <property type="match status" value="1"/>
</dbReference>
<keyword evidence="2 5" id="KW-0145">Chemotaxis</keyword>
<comment type="subcellular location">
    <subcellularLocation>
        <location evidence="5">Cytoplasm</location>
    </subcellularLocation>
</comment>
<dbReference type="SUPFAM" id="SSF52738">
    <property type="entry name" value="Methylesterase CheB, C-terminal domain"/>
    <property type="match status" value="1"/>
</dbReference>
<dbReference type="Gene3D" id="3.40.50.2300">
    <property type="match status" value="1"/>
</dbReference>
<dbReference type="NCBIfam" id="NF001965">
    <property type="entry name" value="PRK00742.1"/>
    <property type="match status" value="1"/>
</dbReference>
<keyword evidence="3 5" id="KW-0378">Hydrolase</keyword>
<dbReference type="CDD" id="cd17541">
    <property type="entry name" value="REC_CheB-like"/>
    <property type="match status" value="1"/>
</dbReference>
<dbReference type="OrthoDB" id="9793421at2"/>
<comment type="catalytic activity">
    <reaction evidence="5">
        <text>L-glutaminyl-[protein] + H2O = L-glutamyl-[protein] + NH4(+)</text>
        <dbReference type="Rhea" id="RHEA:16441"/>
        <dbReference type="Rhea" id="RHEA-COMP:10207"/>
        <dbReference type="Rhea" id="RHEA-COMP:10208"/>
        <dbReference type="ChEBI" id="CHEBI:15377"/>
        <dbReference type="ChEBI" id="CHEBI:28938"/>
        <dbReference type="ChEBI" id="CHEBI:29973"/>
        <dbReference type="ChEBI" id="CHEBI:30011"/>
        <dbReference type="EC" id="3.5.1.44"/>
    </reaction>
</comment>
<dbReference type="PIRSF" id="PIRSF000876">
    <property type="entry name" value="RR_chemtxs_CheB"/>
    <property type="match status" value="1"/>
</dbReference>
<dbReference type="EMBL" id="QYRN01000002">
    <property type="protein sequence ID" value="RIY02854.1"/>
    <property type="molecule type" value="Genomic_DNA"/>
</dbReference>
<feature type="active site" evidence="5 6">
    <location>
        <position position="175"/>
    </location>
</feature>
<dbReference type="Pfam" id="PF01339">
    <property type="entry name" value="CheB_methylest"/>
    <property type="match status" value="1"/>
</dbReference>
<comment type="PTM">
    <text evidence="5">Phosphorylated by CheA. Phosphorylation of the N-terminal regulatory domain activates the methylesterase activity.</text>
</comment>
<comment type="catalytic activity">
    <reaction evidence="4 5">
        <text>[protein]-L-glutamate 5-O-methyl ester + H2O = L-glutamyl-[protein] + methanol + H(+)</text>
        <dbReference type="Rhea" id="RHEA:23236"/>
        <dbReference type="Rhea" id="RHEA-COMP:10208"/>
        <dbReference type="Rhea" id="RHEA-COMP:10311"/>
        <dbReference type="ChEBI" id="CHEBI:15377"/>
        <dbReference type="ChEBI" id="CHEBI:15378"/>
        <dbReference type="ChEBI" id="CHEBI:17790"/>
        <dbReference type="ChEBI" id="CHEBI:29973"/>
        <dbReference type="ChEBI" id="CHEBI:82795"/>
        <dbReference type="EC" id="3.1.1.61"/>
    </reaction>
</comment>
<dbReference type="GO" id="GO:0050568">
    <property type="term" value="F:protein-glutamine glutaminase activity"/>
    <property type="evidence" value="ECO:0007669"/>
    <property type="project" value="UniProtKB-UniRule"/>
</dbReference>
<keyword evidence="1 5" id="KW-0963">Cytoplasm</keyword>
<dbReference type="SUPFAM" id="SSF52172">
    <property type="entry name" value="CheY-like"/>
    <property type="match status" value="1"/>
</dbReference>
<evidence type="ECO:0000256" key="4">
    <source>
        <dbReference type="ARBA" id="ARBA00048267"/>
    </source>
</evidence>
<accession>A0A3A1WR68</accession>
<dbReference type="RefSeq" id="WP_119538932.1">
    <property type="nucleotide sequence ID" value="NZ_QYRN01000002.1"/>
</dbReference>
<dbReference type="EC" id="3.5.1.44" evidence="5"/>
<evidence type="ECO:0000256" key="7">
    <source>
        <dbReference type="PROSITE-ProRule" id="PRU00169"/>
    </source>
</evidence>
<dbReference type="AlphaFoldDB" id="A0A3A1WR68"/>
<evidence type="ECO:0000256" key="3">
    <source>
        <dbReference type="ARBA" id="ARBA00022801"/>
    </source>
</evidence>
<dbReference type="Proteomes" id="UP000265750">
    <property type="component" value="Unassembled WGS sequence"/>
</dbReference>
<dbReference type="GO" id="GO:0006935">
    <property type="term" value="P:chemotaxis"/>
    <property type="evidence" value="ECO:0007669"/>
    <property type="project" value="UniProtKB-UniRule"/>
</dbReference>
<keyword evidence="5 7" id="KW-0597">Phosphoprotein</keyword>
<dbReference type="Pfam" id="PF00072">
    <property type="entry name" value="Response_reg"/>
    <property type="match status" value="1"/>
</dbReference>